<keyword evidence="1" id="KW-0812">Transmembrane</keyword>
<dbReference type="RefSeq" id="WP_242149753.1">
    <property type="nucleotide sequence ID" value="NZ_CP093379.1"/>
</dbReference>
<gene>
    <name evidence="3" type="ORF">MMG00_00210</name>
</gene>
<evidence type="ECO:0000256" key="1">
    <source>
        <dbReference type="SAM" id="Phobius"/>
    </source>
</evidence>
<feature type="transmembrane region" description="Helical" evidence="1">
    <location>
        <begin position="72"/>
        <end position="93"/>
    </location>
</feature>
<feature type="domain" description="YcxB-like C-terminal" evidence="2">
    <location>
        <begin position="120"/>
        <end position="181"/>
    </location>
</feature>
<dbReference type="EMBL" id="CP093379">
    <property type="protein sequence ID" value="UNM96346.1"/>
    <property type="molecule type" value="Genomic_DNA"/>
</dbReference>
<evidence type="ECO:0000259" key="2">
    <source>
        <dbReference type="Pfam" id="PF14317"/>
    </source>
</evidence>
<evidence type="ECO:0000313" key="3">
    <source>
        <dbReference type="EMBL" id="UNM96346.1"/>
    </source>
</evidence>
<feature type="transmembrane region" description="Helical" evidence="1">
    <location>
        <begin position="30"/>
        <end position="52"/>
    </location>
</feature>
<dbReference type="Pfam" id="PF14317">
    <property type="entry name" value="YcxB"/>
    <property type="match status" value="1"/>
</dbReference>
<protein>
    <submittedName>
        <fullName evidence="3">YcxB family protein</fullName>
    </submittedName>
</protein>
<keyword evidence="4" id="KW-1185">Reference proteome</keyword>
<reference evidence="3 4" key="1">
    <citation type="submission" date="2022-03" db="EMBL/GenBank/DDBJ databases">
        <title>Ignatzschineria rhizosphaerae HR5S32.</title>
        <authorList>
            <person name="Sun J.Q."/>
            <person name="Feng J.Y."/>
        </authorList>
    </citation>
    <scope>NUCLEOTIDE SEQUENCE [LARGE SCALE GENOMIC DNA]</scope>
    <source>
        <strain evidence="3 4">HR5S32</strain>
    </source>
</reference>
<proteinExistence type="predicted"/>
<name>A0ABY3X6H9_9GAMM</name>
<organism evidence="3 4">
    <name type="scientific">Ignatzschineria rhizosphaerae</name>
    <dbReference type="NCBI Taxonomy" id="2923279"/>
    <lineage>
        <taxon>Bacteria</taxon>
        <taxon>Pseudomonadati</taxon>
        <taxon>Pseudomonadota</taxon>
        <taxon>Gammaproteobacteria</taxon>
        <taxon>Cardiobacteriales</taxon>
        <taxon>Ignatzschineriaceae</taxon>
        <taxon>Ignatzschineria</taxon>
    </lineage>
</organism>
<keyword evidence="1" id="KW-1133">Transmembrane helix</keyword>
<dbReference type="InterPro" id="IPR025588">
    <property type="entry name" value="YcxB-like_C"/>
</dbReference>
<keyword evidence="1" id="KW-0472">Membrane</keyword>
<evidence type="ECO:0000313" key="4">
    <source>
        <dbReference type="Proteomes" id="UP000829542"/>
    </source>
</evidence>
<sequence length="194" mass="22721">MKIEYQLTETQLLKSMDFVSRKLSKRGRRFILLNNIVATIFILLIIFMFIEAKPSNVTLFSSIYWHYFFQDLLIPLSILIFAVISAALFRNAYRYPGDFLKKWIKTPINQIILLKKTMTLDNNGIHTIDTLGNESTLSWLTFGRVLQTDDFFLLETQEDRFVTIPKEQLSTKEIDYIDNILLKYLPTSYIADSV</sequence>
<dbReference type="Proteomes" id="UP000829542">
    <property type="component" value="Chromosome"/>
</dbReference>
<accession>A0ABY3X6H9</accession>